<evidence type="ECO:0000313" key="2">
    <source>
        <dbReference type="EMBL" id="EHY60422.1"/>
    </source>
</evidence>
<accession>H6C8J5</accession>
<feature type="compositionally biased region" description="Basic and acidic residues" evidence="1">
    <location>
        <begin position="97"/>
        <end position="110"/>
    </location>
</feature>
<dbReference type="VEuPathDB" id="FungiDB:HMPREF1120_08384"/>
<feature type="compositionally biased region" description="Gly residues" evidence="1">
    <location>
        <begin position="129"/>
        <end position="145"/>
    </location>
</feature>
<dbReference type="RefSeq" id="XP_009160883.1">
    <property type="nucleotide sequence ID" value="XM_009162635.1"/>
</dbReference>
<name>H6C8J5_EXODN</name>
<sequence length="174" mass="18888">MPVPVPVLPVCHAQLTDYWHDDRVTCSCFFTRKRNAGRSAGFVYISRHLSQLQHNLFFSSSNNLCNSSIRQTNQPIQSNPIQPFKQTLANMSNYQPTEHDGLRKDGEPDQRVGTGEFAHGKVDPHEAGKQGGHSSGGSGSSGSGGSDNNQGSANLGGDGLRKDGQPDQRLKQNQ</sequence>
<feature type="compositionally biased region" description="Basic and acidic residues" evidence="1">
    <location>
        <begin position="159"/>
        <end position="174"/>
    </location>
</feature>
<evidence type="ECO:0000313" key="3">
    <source>
        <dbReference type="Proteomes" id="UP000007304"/>
    </source>
</evidence>
<dbReference type="InParanoid" id="H6C8J5"/>
<organism evidence="2 3">
    <name type="scientific">Exophiala dermatitidis (strain ATCC 34100 / CBS 525.76 / NIH/UT8656)</name>
    <name type="common">Black yeast</name>
    <name type="synonym">Wangiella dermatitidis</name>
    <dbReference type="NCBI Taxonomy" id="858893"/>
    <lineage>
        <taxon>Eukaryota</taxon>
        <taxon>Fungi</taxon>
        <taxon>Dikarya</taxon>
        <taxon>Ascomycota</taxon>
        <taxon>Pezizomycotina</taxon>
        <taxon>Eurotiomycetes</taxon>
        <taxon>Chaetothyriomycetidae</taxon>
        <taxon>Chaetothyriales</taxon>
        <taxon>Herpotrichiellaceae</taxon>
        <taxon>Exophiala</taxon>
    </lineage>
</organism>
<dbReference type="OrthoDB" id="5279375at2759"/>
<keyword evidence="3" id="KW-1185">Reference proteome</keyword>
<dbReference type="Proteomes" id="UP000007304">
    <property type="component" value="Unassembled WGS sequence"/>
</dbReference>
<gene>
    <name evidence="2" type="ORF">HMPREF1120_08384</name>
</gene>
<feature type="region of interest" description="Disordered" evidence="1">
    <location>
        <begin position="92"/>
        <end position="174"/>
    </location>
</feature>
<feature type="compositionally biased region" description="Basic and acidic residues" evidence="1">
    <location>
        <begin position="118"/>
        <end position="128"/>
    </location>
</feature>
<reference evidence="2" key="1">
    <citation type="submission" date="2011-07" db="EMBL/GenBank/DDBJ databases">
        <title>The Genome Sequence of Exophiala (Wangiella) dermatitidis NIH/UT8656.</title>
        <authorList>
            <consortium name="The Broad Institute Genome Sequencing Platform"/>
            <person name="Cuomo C."/>
            <person name="Wang Z."/>
            <person name="Hunicke-Smith S."/>
            <person name="Szanislo P.J."/>
            <person name="Earl A."/>
            <person name="Young S.K."/>
            <person name="Zeng Q."/>
            <person name="Gargeya S."/>
            <person name="Fitzgerald M."/>
            <person name="Haas B."/>
            <person name="Abouelleil A."/>
            <person name="Alvarado L."/>
            <person name="Arachchi H.M."/>
            <person name="Berlin A."/>
            <person name="Brown A."/>
            <person name="Chapman S.B."/>
            <person name="Chen Z."/>
            <person name="Dunbar C."/>
            <person name="Freedman E."/>
            <person name="Gearin G."/>
            <person name="Gellesch M."/>
            <person name="Goldberg J."/>
            <person name="Griggs A."/>
            <person name="Gujja S."/>
            <person name="Heiman D."/>
            <person name="Howarth C."/>
            <person name="Larson L."/>
            <person name="Lui A."/>
            <person name="MacDonald P.J.P."/>
            <person name="Montmayeur A."/>
            <person name="Murphy C."/>
            <person name="Neiman D."/>
            <person name="Pearson M."/>
            <person name="Priest M."/>
            <person name="Roberts A."/>
            <person name="Saif S."/>
            <person name="Shea T."/>
            <person name="Shenoy N."/>
            <person name="Sisk P."/>
            <person name="Stolte C."/>
            <person name="Sykes S."/>
            <person name="Wortman J."/>
            <person name="Nusbaum C."/>
            <person name="Birren B."/>
        </authorList>
    </citation>
    <scope>NUCLEOTIDE SEQUENCE</scope>
    <source>
        <strain evidence="2">NIH/UT8656</strain>
    </source>
</reference>
<proteinExistence type="predicted"/>
<dbReference type="HOGENOM" id="CLU_1540055_0_0_1"/>
<dbReference type="eggNOG" id="ENOG502SG32">
    <property type="taxonomic scope" value="Eukaryota"/>
</dbReference>
<evidence type="ECO:0000256" key="1">
    <source>
        <dbReference type="SAM" id="MobiDB-lite"/>
    </source>
</evidence>
<dbReference type="EMBL" id="JH226136">
    <property type="protein sequence ID" value="EHY60422.1"/>
    <property type="molecule type" value="Genomic_DNA"/>
</dbReference>
<dbReference type="AlphaFoldDB" id="H6C8J5"/>
<dbReference type="GeneID" id="20313023"/>
<protein>
    <submittedName>
        <fullName evidence="2">Uncharacterized protein</fullName>
    </submittedName>
</protein>